<name>A0AAQ3P2R8_VIGMU</name>
<dbReference type="AlphaFoldDB" id="A0AAQ3P2R8"/>
<dbReference type="EMBL" id="CP144699">
    <property type="protein sequence ID" value="WVZ20570.1"/>
    <property type="molecule type" value="Genomic_DNA"/>
</dbReference>
<accession>A0AAQ3P2R8</accession>
<evidence type="ECO:0000313" key="2">
    <source>
        <dbReference type="EMBL" id="WVZ20570.1"/>
    </source>
</evidence>
<dbReference type="Pfam" id="PF03080">
    <property type="entry name" value="Neprosin"/>
    <property type="match status" value="1"/>
</dbReference>
<dbReference type="PANTHER" id="PTHR31589:SF2">
    <property type="entry name" value="ASLB (DUF239)-RELATED"/>
    <property type="match status" value="1"/>
</dbReference>
<dbReference type="PROSITE" id="PS52045">
    <property type="entry name" value="NEPROSIN_PEP_CD"/>
    <property type="match status" value="1"/>
</dbReference>
<proteinExistence type="predicted"/>
<dbReference type="InterPro" id="IPR053168">
    <property type="entry name" value="Glutamic_endopeptidase"/>
</dbReference>
<feature type="non-terminal residue" evidence="2">
    <location>
        <position position="1"/>
    </location>
</feature>
<evidence type="ECO:0000259" key="1">
    <source>
        <dbReference type="PROSITE" id="PS52045"/>
    </source>
</evidence>
<protein>
    <recommendedName>
        <fullName evidence="1">Neprosin PEP catalytic domain-containing protein</fullName>
    </recommendedName>
</protein>
<feature type="domain" description="Neprosin PEP catalytic" evidence="1">
    <location>
        <begin position="1"/>
        <end position="134"/>
    </location>
</feature>
<organism evidence="2 3">
    <name type="scientific">Vigna mungo</name>
    <name type="common">Black gram</name>
    <name type="synonym">Phaseolus mungo</name>
    <dbReference type="NCBI Taxonomy" id="3915"/>
    <lineage>
        <taxon>Eukaryota</taxon>
        <taxon>Viridiplantae</taxon>
        <taxon>Streptophyta</taxon>
        <taxon>Embryophyta</taxon>
        <taxon>Tracheophyta</taxon>
        <taxon>Spermatophyta</taxon>
        <taxon>Magnoliopsida</taxon>
        <taxon>eudicotyledons</taxon>
        <taxon>Gunneridae</taxon>
        <taxon>Pentapetalae</taxon>
        <taxon>rosids</taxon>
        <taxon>fabids</taxon>
        <taxon>Fabales</taxon>
        <taxon>Fabaceae</taxon>
        <taxon>Papilionoideae</taxon>
        <taxon>50 kb inversion clade</taxon>
        <taxon>NPAAA clade</taxon>
        <taxon>indigoferoid/millettioid clade</taxon>
        <taxon>Phaseoleae</taxon>
        <taxon>Vigna</taxon>
    </lineage>
</organism>
<dbReference type="Proteomes" id="UP001374535">
    <property type="component" value="Chromosome 2"/>
</dbReference>
<sequence>STFLLTLGFNYIGAQADINVWNPKVAQTNEFTRAEIWLKNNNGSYFSSVEKGWTEPNSGNWYLKVKNNMAVGYWPTEIVELLRHSVNSCAIQFLFAGDELTRDLEGFLDSKDGGFTLAMEVDVVEGGCIWGFHG</sequence>
<gene>
    <name evidence="2" type="ORF">V8G54_007892</name>
</gene>
<reference evidence="2 3" key="1">
    <citation type="journal article" date="2023" name="Life. Sci Alliance">
        <title>Evolutionary insights into 3D genome organization and epigenetic landscape of Vigna mungo.</title>
        <authorList>
            <person name="Junaid A."/>
            <person name="Singh B."/>
            <person name="Bhatia S."/>
        </authorList>
    </citation>
    <scope>NUCLEOTIDE SEQUENCE [LARGE SCALE GENOMIC DNA]</scope>
    <source>
        <strain evidence="2">Urdbean</strain>
    </source>
</reference>
<evidence type="ECO:0000313" key="3">
    <source>
        <dbReference type="Proteomes" id="UP001374535"/>
    </source>
</evidence>
<dbReference type="PANTHER" id="PTHR31589">
    <property type="entry name" value="PROTEIN, PUTATIVE (DUF239)-RELATED-RELATED"/>
    <property type="match status" value="1"/>
</dbReference>
<keyword evidence="3" id="KW-1185">Reference proteome</keyword>
<dbReference type="InterPro" id="IPR004314">
    <property type="entry name" value="Neprosin"/>
</dbReference>